<gene>
    <name evidence="10" type="ORF">PCOS0759_LOCUS5041</name>
</gene>
<organism evidence="10">
    <name type="scientific">Percolomonas cosmopolitus</name>
    <dbReference type="NCBI Taxonomy" id="63605"/>
    <lineage>
        <taxon>Eukaryota</taxon>
        <taxon>Discoba</taxon>
        <taxon>Heterolobosea</taxon>
        <taxon>Tetramitia</taxon>
        <taxon>Eutetramitia</taxon>
        <taxon>Percolomonadidae</taxon>
        <taxon>Percolomonas</taxon>
    </lineage>
</organism>
<evidence type="ECO:0008006" key="11">
    <source>
        <dbReference type="Google" id="ProtNLM"/>
    </source>
</evidence>
<reference evidence="10" key="1">
    <citation type="submission" date="2021-01" db="EMBL/GenBank/DDBJ databases">
        <authorList>
            <person name="Corre E."/>
            <person name="Pelletier E."/>
            <person name="Niang G."/>
            <person name="Scheremetjew M."/>
            <person name="Finn R."/>
            <person name="Kale V."/>
            <person name="Holt S."/>
            <person name="Cochrane G."/>
            <person name="Meng A."/>
            <person name="Brown T."/>
            <person name="Cohen L."/>
        </authorList>
    </citation>
    <scope>NUCLEOTIDE SEQUENCE</scope>
    <source>
        <strain evidence="10">WS</strain>
    </source>
</reference>
<dbReference type="SUPFAM" id="SSF47923">
    <property type="entry name" value="Ypt/Rab-GAP domain of gyp1p"/>
    <property type="match status" value="2"/>
</dbReference>
<keyword evidence="3" id="KW-0770">Synapse</keyword>
<dbReference type="Gene3D" id="1.10.472.80">
    <property type="entry name" value="Ypt/Rab-GAP domain of gyp1p, domain 3"/>
    <property type="match status" value="1"/>
</dbReference>
<evidence type="ECO:0000259" key="8">
    <source>
        <dbReference type="PROSITE" id="PS50086"/>
    </source>
</evidence>
<proteinExistence type="predicted"/>
<evidence type="ECO:0000256" key="1">
    <source>
        <dbReference type="ARBA" id="ARBA00004156"/>
    </source>
</evidence>
<dbReference type="SMART" id="SM00164">
    <property type="entry name" value="TBC"/>
    <property type="match status" value="1"/>
</dbReference>
<dbReference type="Pfam" id="PF07534">
    <property type="entry name" value="TLD"/>
    <property type="match status" value="1"/>
</dbReference>
<evidence type="ECO:0000313" key="10">
    <source>
        <dbReference type="EMBL" id="CAD9081801.1"/>
    </source>
</evidence>
<dbReference type="Pfam" id="PF00566">
    <property type="entry name" value="RabGAP-TBC"/>
    <property type="match status" value="1"/>
</dbReference>
<evidence type="ECO:0000259" key="9">
    <source>
        <dbReference type="PROSITE" id="PS51886"/>
    </source>
</evidence>
<protein>
    <recommendedName>
        <fullName evidence="11">Rab-GAP TBC domain-containing protein</fullName>
    </recommendedName>
</protein>
<evidence type="ECO:0000256" key="2">
    <source>
        <dbReference type="ARBA" id="ARBA00004184"/>
    </source>
</evidence>
<feature type="compositionally biased region" description="Low complexity" evidence="7">
    <location>
        <begin position="71"/>
        <end position="86"/>
    </location>
</feature>
<dbReference type="InterPro" id="IPR035969">
    <property type="entry name" value="Rab-GAP_TBC_sf"/>
</dbReference>
<feature type="domain" description="TLDc" evidence="9">
    <location>
        <begin position="742"/>
        <end position="980"/>
    </location>
</feature>
<keyword evidence="5" id="KW-0968">Cytoplasmic vesicle</keyword>
<comment type="subcellular location">
    <subcellularLocation>
        <location evidence="1">Cytoplasmic vesicle membrane</location>
    </subcellularLocation>
    <subcellularLocation>
        <location evidence="2">Endomembrane system</location>
        <topology evidence="2">Peripheral membrane protein</topology>
    </subcellularLocation>
    <subcellularLocation>
        <location evidence="6">Synapse</location>
    </subcellularLocation>
</comment>
<dbReference type="InterPro" id="IPR000195">
    <property type="entry name" value="Rab-GAP-TBC_dom"/>
</dbReference>
<evidence type="ECO:0000256" key="7">
    <source>
        <dbReference type="SAM" id="MobiDB-lite"/>
    </source>
</evidence>
<dbReference type="AlphaFoldDB" id="A0A7S1PIT7"/>
<evidence type="ECO:0000256" key="4">
    <source>
        <dbReference type="ARBA" id="ARBA00023136"/>
    </source>
</evidence>
<dbReference type="GO" id="GO:0012505">
    <property type="term" value="C:endomembrane system"/>
    <property type="evidence" value="ECO:0007669"/>
    <property type="project" value="UniProtKB-SubCell"/>
</dbReference>
<evidence type="ECO:0000256" key="3">
    <source>
        <dbReference type="ARBA" id="ARBA00023018"/>
    </source>
</evidence>
<accession>A0A7S1PIT7</accession>
<feature type="domain" description="Rab-GAP TBC" evidence="8">
    <location>
        <begin position="447"/>
        <end position="650"/>
    </location>
</feature>
<dbReference type="PANTHER" id="PTHR23354:SF122">
    <property type="entry name" value="GTPASE-ACTIVATING PROTEIN SKYWALKER"/>
    <property type="match status" value="1"/>
</dbReference>
<keyword evidence="4" id="KW-0472">Membrane</keyword>
<dbReference type="EMBL" id="HBGD01006062">
    <property type="protein sequence ID" value="CAD9081801.1"/>
    <property type="molecule type" value="Transcribed_RNA"/>
</dbReference>
<feature type="region of interest" description="Disordered" evidence="7">
    <location>
        <begin position="71"/>
        <end position="103"/>
    </location>
</feature>
<name>A0A7S1PIT7_9EUKA</name>
<dbReference type="PROSITE" id="PS51886">
    <property type="entry name" value="TLDC"/>
    <property type="match status" value="1"/>
</dbReference>
<evidence type="ECO:0000256" key="6">
    <source>
        <dbReference type="ARBA" id="ARBA00034103"/>
    </source>
</evidence>
<dbReference type="InterPro" id="IPR006571">
    <property type="entry name" value="TLDc_dom"/>
</dbReference>
<dbReference type="PROSITE" id="PS50086">
    <property type="entry name" value="TBC_RABGAP"/>
    <property type="match status" value="1"/>
</dbReference>
<dbReference type="GO" id="GO:0030659">
    <property type="term" value="C:cytoplasmic vesicle membrane"/>
    <property type="evidence" value="ECO:0007669"/>
    <property type="project" value="UniProtKB-SubCell"/>
</dbReference>
<feature type="compositionally biased region" description="Polar residues" evidence="7">
    <location>
        <begin position="138"/>
        <end position="148"/>
    </location>
</feature>
<dbReference type="PANTHER" id="PTHR23354">
    <property type="entry name" value="NUCLEOLAR PROTEIN 7/ESTROGEN RECEPTOR COACTIVATOR-RELATED"/>
    <property type="match status" value="1"/>
</dbReference>
<dbReference type="SMART" id="SM00584">
    <property type="entry name" value="TLDc"/>
    <property type="match status" value="1"/>
</dbReference>
<feature type="region of interest" description="Disordered" evidence="7">
    <location>
        <begin position="121"/>
        <end position="148"/>
    </location>
</feature>
<evidence type="ECO:0000256" key="5">
    <source>
        <dbReference type="ARBA" id="ARBA00023329"/>
    </source>
</evidence>
<sequence length="980" mass="112159">MQLFFKYFENTDPYAKLIFLPHEIVLNQLREQNVRIPGLTDVEKQYEEVSESGNAPLMGHDGITTVRKGNTATTTQSTAGTATSTQKRGALQLPPPETTKSPLGKMVNRIKNLKFPSSSNDDYAFDLMDGPPGKNGDSPDSNASTSPLQGFHNVLKRRKYRKPEQISITLTGGQIRSLIAKDDPHLQMYNPIQGLLHYGHGVFQKVTDEEEFSFPLQPLTQQQQQQQTGVSGKLAMPIVLQPVELLTFHVQRDIPVDQLHFQSTLLFSSVEGAIQWLKQAKTKISQNFQIRMFHPRYLGFFRVYDAHGELMRIDPNVLKMGTLKLMLEKVVSEEERKNVLSAWKGMKSTQDMVQVGLDEEEEELSDQDMKDELDFEIVNWEDYKADLLAEKGFSEYAKYELTYKNTYHSTQQYKMKEVRRAKAWKNSLIPPSPKYVTKRIKVLIRQGISEAKRREVWMGLTGGKELLRQDPQQYERVFKKLFSNYTIEGKDNLRFSDVQPRLYPEFGGKLELSADNGCYLNDDGKSAAKRVLCILAEMHKDVDCCPTLPDAVHALLIVMNEHDACSCVSAMLGLSKQTQWYFRTSRMQHALFVESFSNLIRTILPEVGNHFDMVKYDIAKLADQWFTRLFFSFLPLHIVLRALDGFMHEGSKILYRAGFAVLKLLSTQILQCKSASYMTLLICEKMKKIHEDELFKALYNLGLTRKHMMNMDKKTRESISEYKITGRVAAYVKPKIKCTSQIIQGQPQWDLLFSWVPYRQRLRELHKLYSTEEQGYSMQNLVKKCKDSGAIVLLMLVAPIPDVDTHATRANKELEEDENMDGMDIVELIKRKRKEGTSLRKLIKENEEKKRKEDIAGADSGKKEKVPASLVKAATPDHCILGVYCGESLEITHRYAGTTDTFVFSLYPVEAAHKWTRKNDFFVLGRNDSLSFGGAGEGPALRVDDTLNEGVTYRSETFDNDPLCPTERFKILKAEAFWFR</sequence>